<dbReference type="InterPro" id="IPR012854">
    <property type="entry name" value="Cu_amine_oxidase-like_N"/>
</dbReference>
<sequence>MRKRNYRKIGLWLSAALVLLLVGCQAIGGLNLDDMILKQLEVKSAEQSGKVEIELELNDKVVLAEAAEDPAAAKALELFKKMTFTVEHAAIDSKNRFQLKGAVNFGGKGDIPITLGMDEKAIRFDIAGAPEPIVLEIDSFSAQSLQGVLSDAGLPDIQSDDADLTEWSRSLLRTVGTYFVHHLPNPPKITVDRLAAPVNGTTTTLTKVHAELNGEELGDLIPAYLDNIVKDETGFKEMLRQFLKALYSLPPELVEQLGLEEPPTEAETEEAINAGVEELFPMLKEFQTNLADFRKEKEWGQIFDKGISLVTDLYVDDSLHVRKSNVDLTIAPAYFAEEDSPIRSIRIRSSFDIWNVNGDVTVPAVEVPSNALTEQELDAMQPYEYVRGLDEQSVLYDLLKNDLAIDDQSFEISDEWGIPWMADEQDNVYVPVRYSLEQFGNEPIVYTKKTKEIRFTDGATSQEIVLHIGSAAATVNGKPVTLKHAVFQDGPYAYISADDLFGLLHAEYSIAESDYGDFVLSVTRDL</sequence>
<dbReference type="OrthoDB" id="2811497at2"/>
<protein>
    <submittedName>
        <fullName evidence="2">Copper amine oxidase N-terminal domain-containing protein</fullName>
    </submittedName>
</protein>
<dbReference type="SUPFAM" id="SSF55383">
    <property type="entry name" value="Copper amine oxidase, domain N"/>
    <property type="match status" value="1"/>
</dbReference>
<feature type="domain" description="Copper amine oxidase-like N-terminal" evidence="1">
    <location>
        <begin position="424"/>
        <end position="500"/>
    </location>
</feature>
<accession>A0A398CUT3</accession>
<evidence type="ECO:0000313" key="2">
    <source>
        <dbReference type="EMBL" id="RIE02764.1"/>
    </source>
</evidence>
<dbReference type="Gene3D" id="3.30.457.10">
    <property type="entry name" value="Copper amine oxidase-like, N-terminal domain"/>
    <property type="match status" value="1"/>
</dbReference>
<evidence type="ECO:0000259" key="1">
    <source>
        <dbReference type="Pfam" id="PF07833"/>
    </source>
</evidence>
<dbReference type="InterPro" id="IPR036582">
    <property type="entry name" value="Mao_N_sf"/>
</dbReference>
<dbReference type="Proteomes" id="UP000266340">
    <property type="component" value="Unassembled WGS sequence"/>
</dbReference>
<organism evidence="2 3">
    <name type="scientific">Cohnella faecalis</name>
    <dbReference type="NCBI Taxonomy" id="2315694"/>
    <lineage>
        <taxon>Bacteria</taxon>
        <taxon>Bacillati</taxon>
        <taxon>Bacillota</taxon>
        <taxon>Bacilli</taxon>
        <taxon>Bacillales</taxon>
        <taxon>Paenibacillaceae</taxon>
        <taxon>Cohnella</taxon>
    </lineage>
</organism>
<dbReference type="Pfam" id="PF07833">
    <property type="entry name" value="Cu_amine_oxidN1"/>
    <property type="match status" value="1"/>
</dbReference>
<dbReference type="RefSeq" id="WP_119150797.1">
    <property type="nucleotide sequence ID" value="NZ_JBHSOV010000035.1"/>
</dbReference>
<dbReference type="PROSITE" id="PS51257">
    <property type="entry name" value="PROKAR_LIPOPROTEIN"/>
    <property type="match status" value="1"/>
</dbReference>
<gene>
    <name evidence="2" type="ORF">D3H35_19170</name>
</gene>
<dbReference type="AlphaFoldDB" id="A0A398CUT3"/>
<comment type="caution">
    <text evidence="2">The sequence shown here is derived from an EMBL/GenBank/DDBJ whole genome shotgun (WGS) entry which is preliminary data.</text>
</comment>
<name>A0A398CUT3_9BACL</name>
<proteinExistence type="predicted"/>
<dbReference type="EMBL" id="QXJM01000039">
    <property type="protein sequence ID" value="RIE02764.1"/>
    <property type="molecule type" value="Genomic_DNA"/>
</dbReference>
<evidence type="ECO:0000313" key="3">
    <source>
        <dbReference type="Proteomes" id="UP000266340"/>
    </source>
</evidence>
<keyword evidence="3" id="KW-1185">Reference proteome</keyword>
<reference evidence="2 3" key="1">
    <citation type="submission" date="2018-09" db="EMBL/GenBank/DDBJ databases">
        <title>Cohnella cavernae sp. nov., isolated from a karst cave.</title>
        <authorList>
            <person name="Zhu H."/>
        </authorList>
    </citation>
    <scope>NUCLEOTIDE SEQUENCE [LARGE SCALE GENOMIC DNA]</scope>
    <source>
        <strain evidence="2 3">K2E09-144</strain>
    </source>
</reference>